<name>A0A1N7PNJ9_9BACL</name>
<comment type="similarity">
    <text evidence="1">Belongs to the amidase family.</text>
</comment>
<sequence>MLDEWLDCDATELAMWVRTKQVKPRELVEAAIERIEALNPALNAVIHKRYEKALAEAEHVDLDGPLAGVPVLAKDVHQDIAGEPMTLGSKAYRSYIAKQDAHVVRQLRRAGAIFLGMTNVPEFALMAITEPAAYGPTRNPWNLELTPGGSSGGSAAAVAAGMTPIAGASDGGGSIRIPAAYCGLFGLKPTRGRTPIGPKLGRHWLGASVNHVLTRSVRDSAAALDCLMMEEKAAAFSVAPSPERYVDVIARPLQKRLRVAFSTESPLGTPVDSACAEAVVRAVRLLESEGHEVEERPAPVDGRRLAESYMLMYFGEMGAAMKELQAVLGRKPVPSDVEPVTWLLAALGRSVSAADMVASLREWDLAAAQMEAFHETYDVYITPTTAMPPARIGELALKPGEAALARWSHRLGIGRLLRRAGLVDQLIETSLMRTPFTQLANLTGQPAMSLPVFRSTDGVPLGVQVMAARGREDLLLQLAAWFEQTPLWIDVRDNPLFRAQARAGESSS</sequence>
<dbReference type="InterPro" id="IPR000120">
    <property type="entry name" value="Amidase"/>
</dbReference>
<dbReference type="PANTHER" id="PTHR11895:SF7">
    <property type="entry name" value="GLUTAMYL-TRNA(GLN) AMIDOTRANSFERASE SUBUNIT A, MITOCHONDRIAL"/>
    <property type="match status" value="1"/>
</dbReference>
<gene>
    <name evidence="3" type="ORF">SAMN05421799_11537</name>
</gene>
<evidence type="ECO:0000256" key="1">
    <source>
        <dbReference type="ARBA" id="ARBA00009199"/>
    </source>
</evidence>
<dbReference type="Pfam" id="PF01425">
    <property type="entry name" value="Amidase"/>
    <property type="match status" value="1"/>
</dbReference>
<dbReference type="EMBL" id="FTOO01000015">
    <property type="protein sequence ID" value="SIT12233.1"/>
    <property type="molecule type" value="Genomic_DNA"/>
</dbReference>
<organism evidence="3 4">
    <name type="scientific">Alicyclobacillus vulcanalis</name>
    <dbReference type="NCBI Taxonomy" id="252246"/>
    <lineage>
        <taxon>Bacteria</taxon>
        <taxon>Bacillati</taxon>
        <taxon>Bacillota</taxon>
        <taxon>Bacilli</taxon>
        <taxon>Bacillales</taxon>
        <taxon>Alicyclobacillaceae</taxon>
        <taxon>Alicyclobacillus</taxon>
    </lineage>
</organism>
<feature type="domain" description="Amidase" evidence="2">
    <location>
        <begin position="26"/>
        <end position="476"/>
    </location>
</feature>
<dbReference type="AlphaFoldDB" id="A0A1N7PNJ9"/>
<dbReference type="STRING" id="252246.SAMN05421799_11537"/>
<evidence type="ECO:0000259" key="2">
    <source>
        <dbReference type="Pfam" id="PF01425"/>
    </source>
</evidence>
<dbReference type="InterPro" id="IPR023631">
    <property type="entry name" value="Amidase_dom"/>
</dbReference>
<dbReference type="SUPFAM" id="SSF75304">
    <property type="entry name" value="Amidase signature (AS) enzymes"/>
    <property type="match status" value="1"/>
</dbReference>
<evidence type="ECO:0000313" key="3">
    <source>
        <dbReference type="EMBL" id="SIT12233.1"/>
    </source>
</evidence>
<accession>A0A1N7PNJ9</accession>
<evidence type="ECO:0000313" key="4">
    <source>
        <dbReference type="Proteomes" id="UP000186156"/>
    </source>
</evidence>
<dbReference type="PROSITE" id="PS00571">
    <property type="entry name" value="AMIDASES"/>
    <property type="match status" value="1"/>
</dbReference>
<dbReference type="InterPro" id="IPR036928">
    <property type="entry name" value="AS_sf"/>
</dbReference>
<dbReference type="PANTHER" id="PTHR11895">
    <property type="entry name" value="TRANSAMIDASE"/>
    <property type="match status" value="1"/>
</dbReference>
<dbReference type="GO" id="GO:0003824">
    <property type="term" value="F:catalytic activity"/>
    <property type="evidence" value="ECO:0007669"/>
    <property type="project" value="InterPro"/>
</dbReference>
<dbReference type="RefSeq" id="WP_407639965.1">
    <property type="nucleotide sequence ID" value="NZ_FTOO01000015.1"/>
</dbReference>
<reference evidence="4" key="1">
    <citation type="submission" date="2017-01" db="EMBL/GenBank/DDBJ databases">
        <authorList>
            <person name="Varghese N."/>
            <person name="Submissions S."/>
        </authorList>
    </citation>
    <scope>NUCLEOTIDE SEQUENCE [LARGE SCALE GENOMIC DNA]</scope>
    <source>
        <strain evidence="4">DSM 16176</strain>
    </source>
</reference>
<protein>
    <submittedName>
        <fullName evidence="3">Amidase</fullName>
    </submittedName>
</protein>
<dbReference type="Gene3D" id="3.90.1300.10">
    <property type="entry name" value="Amidase signature (AS) domain"/>
    <property type="match status" value="1"/>
</dbReference>
<proteinExistence type="inferred from homology"/>
<keyword evidence="4" id="KW-1185">Reference proteome</keyword>
<dbReference type="Proteomes" id="UP000186156">
    <property type="component" value="Unassembled WGS sequence"/>
</dbReference>
<dbReference type="InterPro" id="IPR020556">
    <property type="entry name" value="Amidase_CS"/>
</dbReference>